<gene>
    <name evidence="4" type="ORF">MESINF_1323</name>
</gene>
<evidence type="ECO:0000313" key="4">
    <source>
        <dbReference type="EMBL" id="SSC12767.1"/>
    </source>
</evidence>
<dbReference type="GO" id="GO:0019323">
    <property type="term" value="P:pentose catabolic process"/>
    <property type="evidence" value="ECO:0007669"/>
    <property type="project" value="TreeGrafter"/>
</dbReference>
<dbReference type="SMART" id="SM01007">
    <property type="entry name" value="Aldolase_II"/>
    <property type="match status" value="1"/>
</dbReference>
<dbReference type="PANTHER" id="PTHR22789">
    <property type="entry name" value="FUCULOSE PHOSPHATE ALDOLASE"/>
    <property type="match status" value="1"/>
</dbReference>
<dbReference type="RefSeq" id="WP_169699007.1">
    <property type="nucleotide sequence ID" value="NZ_LS974202.1"/>
</dbReference>
<keyword evidence="1" id="KW-0479">Metal-binding</keyword>
<evidence type="ECO:0000256" key="1">
    <source>
        <dbReference type="ARBA" id="ARBA00022723"/>
    </source>
</evidence>
<evidence type="ECO:0000259" key="3">
    <source>
        <dbReference type="SMART" id="SM01007"/>
    </source>
</evidence>
<sequence length="218" mass="24446">MIREKLVEYAKLAWDRKLTESTGGNMSVRHGSEILITPTTVIKHFLVPEDIVTMTLEGKQTGGWRKASSEYRMHLRIYEKCPDVGSVFHAHPAHATAMAVMQRAIPVNTLPEAALTLAPITYLPYKMPGTDEFADAFNEGLEMGSRVFVLQNHGVTAAGKDIEEAYAKLETLEFLAQVAFLSGAKPGYLEIPTEDILLFLEHVLGRKVTDYRSDYWFK</sequence>
<dbReference type="Gene3D" id="3.40.225.10">
    <property type="entry name" value="Class II aldolase/adducin N-terminal domain"/>
    <property type="match status" value="1"/>
</dbReference>
<dbReference type="GO" id="GO:0016832">
    <property type="term" value="F:aldehyde-lyase activity"/>
    <property type="evidence" value="ECO:0007669"/>
    <property type="project" value="TreeGrafter"/>
</dbReference>
<dbReference type="Proteomes" id="UP000250796">
    <property type="component" value="Chromosome MESINF"/>
</dbReference>
<dbReference type="InterPro" id="IPR050197">
    <property type="entry name" value="Aldolase_class_II_sugar_metab"/>
</dbReference>
<feature type="domain" description="Class II aldolase/adducin N-terminal" evidence="3">
    <location>
        <begin position="4"/>
        <end position="180"/>
    </location>
</feature>
<protein>
    <submittedName>
        <fullName evidence="4">Ribulose-5-phosphate 4-epimerase-like epimerase or aldolase</fullName>
    </submittedName>
</protein>
<dbReference type="EMBL" id="LS974202">
    <property type="protein sequence ID" value="SSC12767.1"/>
    <property type="molecule type" value="Genomic_DNA"/>
</dbReference>
<keyword evidence="2" id="KW-0456">Lyase</keyword>
<name>A0A7Z7PP86_9BACT</name>
<dbReference type="PANTHER" id="PTHR22789:SF0">
    <property type="entry name" value="3-OXO-TETRONATE 4-PHOSPHATE DECARBOXYLASE-RELATED"/>
    <property type="match status" value="1"/>
</dbReference>
<dbReference type="SUPFAM" id="SSF53639">
    <property type="entry name" value="AraD/HMP-PK domain-like"/>
    <property type="match status" value="1"/>
</dbReference>
<evidence type="ECO:0000256" key="2">
    <source>
        <dbReference type="ARBA" id="ARBA00023239"/>
    </source>
</evidence>
<dbReference type="InterPro" id="IPR001303">
    <property type="entry name" value="Aldolase_II/adducin_N"/>
</dbReference>
<dbReference type="Pfam" id="PF00596">
    <property type="entry name" value="Aldolase_II"/>
    <property type="match status" value="1"/>
</dbReference>
<proteinExistence type="predicted"/>
<keyword evidence="5" id="KW-1185">Reference proteome</keyword>
<accession>A0A7Z7PP86</accession>
<organism evidence="4 5">
    <name type="scientific">Mesotoga infera</name>
    <dbReference type="NCBI Taxonomy" id="1236046"/>
    <lineage>
        <taxon>Bacteria</taxon>
        <taxon>Thermotogati</taxon>
        <taxon>Thermotogota</taxon>
        <taxon>Thermotogae</taxon>
        <taxon>Kosmotogales</taxon>
        <taxon>Kosmotogaceae</taxon>
        <taxon>Mesotoga</taxon>
    </lineage>
</organism>
<dbReference type="GO" id="GO:0046872">
    <property type="term" value="F:metal ion binding"/>
    <property type="evidence" value="ECO:0007669"/>
    <property type="project" value="UniProtKB-KW"/>
</dbReference>
<dbReference type="GO" id="GO:0005829">
    <property type="term" value="C:cytosol"/>
    <property type="evidence" value="ECO:0007669"/>
    <property type="project" value="TreeGrafter"/>
</dbReference>
<dbReference type="KEGG" id="minf:MESINF_1323"/>
<evidence type="ECO:0000313" key="5">
    <source>
        <dbReference type="Proteomes" id="UP000250796"/>
    </source>
</evidence>
<reference evidence="4 5" key="1">
    <citation type="submission" date="2017-01" db="EMBL/GenBank/DDBJ databases">
        <authorList>
            <person name="Erauso G."/>
        </authorList>
    </citation>
    <scope>NUCLEOTIDE SEQUENCE [LARGE SCALE GENOMIC DNA]</scope>
    <source>
        <strain evidence="4">MESINF1</strain>
    </source>
</reference>
<dbReference type="AlphaFoldDB" id="A0A7Z7PP86"/>
<dbReference type="InterPro" id="IPR036409">
    <property type="entry name" value="Aldolase_II/adducin_N_sf"/>
</dbReference>